<dbReference type="Proteomes" id="UP001153555">
    <property type="component" value="Unassembled WGS sequence"/>
</dbReference>
<organism evidence="1 2">
    <name type="scientific">Striga hermonthica</name>
    <name type="common">Purple witchweed</name>
    <name type="synonym">Buchnera hermonthica</name>
    <dbReference type="NCBI Taxonomy" id="68872"/>
    <lineage>
        <taxon>Eukaryota</taxon>
        <taxon>Viridiplantae</taxon>
        <taxon>Streptophyta</taxon>
        <taxon>Embryophyta</taxon>
        <taxon>Tracheophyta</taxon>
        <taxon>Spermatophyta</taxon>
        <taxon>Magnoliopsida</taxon>
        <taxon>eudicotyledons</taxon>
        <taxon>Gunneridae</taxon>
        <taxon>Pentapetalae</taxon>
        <taxon>asterids</taxon>
        <taxon>lamiids</taxon>
        <taxon>Lamiales</taxon>
        <taxon>Orobanchaceae</taxon>
        <taxon>Buchnereae</taxon>
        <taxon>Striga</taxon>
    </lineage>
</organism>
<keyword evidence="2" id="KW-1185">Reference proteome</keyword>
<proteinExistence type="predicted"/>
<accession>A0A9N7RQR7</accession>
<dbReference type="AlphaFoldDB" id="A0A9N7RQR7"/>
<comment type="caution">
    <text evidence="1">The sequence shown here is derived from an EMBL/GenBank/DDBJ whole genome shotgun (WGS) entry which is preliminary data.</text>
</comment>
<reference evidence="1" key="1">
    <citation type="submission" date="2019-12" db="EMBL/GenBank/DDBJ databases">
        <authorList>
            <person name="Scholes J."/>
        </authorList>
    </citation>
    <scope>NUCLEOTIDE SEQUENCE</scope>
</reference>
<name>A0A9N7RQR7_STRHE</name>
<sequence>MANSSTYDFFKLNAQCLKLDLSSNSSPSVDPRLFCTLQALGGHQNTHEQERVATRRSLTAAVGFPRHPSATTFEIDGVHKIGRLTKKMKGRCCCFTKKKKEKGLGFFLLLLTQNNERNEKEMRLFL</sequence>
<evidence type="ECO:0000313" key="1">
    <source>
        <dbReference type="EMBL" id="CAA0840956.1"/>
    </source>
</evidence>
<dbReference type="OrthoDB" id="10486032at2759"/>
<evidence type="ECO:0000313" key="2">
    <source>
        <dbReference type="Proteomes" id="UP001153555"/>
    </source>
</evidence>
<protein>
    <submittedName>
        <fullName evidence="1">Zinc finger protein KNUCKLES</fullName>
    </submittedName>
</protein>
<gene>
    <name evidence="1" type="ORF">SHERM_06991</name>
</gene>
<dbReference type="EMBL" id="CACSLK010034050">
    <property type="protein sequence ID" value="CAA0840956.1"/>
    <property type="molecule type" value="Genomic_DNA"/>
</dbReference>